<dbReference type="AlphaFoldDB" id="N9PZG4"/>
<dbReference type="PATRIC" id="fig|1217706.3.peg.3004"/>
<evidence type="ECO:0000313" key="3">
    <source>
        <dbReference type="Proteomes" id="UP000013173"/>
    </source>
</evidence>
<keyword evidence="3" id="KW-1185">Reference proteome</keyword>
<dbReference type="EMBL" id="APRW01000014">
    <property type="protein sequence ID" value="ENX20162.1"/>
    <property type="molecule type" value="Genomic_DNA"/>
</dbReference>
<reference evidence="2 3" key="1">
    <citation type="submission" date="2013-02" db="EMBL/GenBank/DDBJ databases">
        <title>The Genome Sequence of Acinetobacter sp. NIPH 2168.</title>
        <authorList>
            <consortium name="The Broad Institute Genome Sequencing Platform"/>
            <consortium name="The Broad Institute Genome Sequencing Center for Infectious Disease"/>
            <person name="Cerqueira G."/>
            <person name="Feldgarden M."/>
            <person name="Courvalin P."/>
            <person name="Perichon B."/>
            <person name="Grillot-Courvalin C."/>
            <person name="Clermont D."/>
            <person name="Rocha E."/>
            <person name="Yoon E.-J."/>
            <person name="Nemec A."/>
            <person name="Walker B."/>
            <person name="Young S.K."/>
            <person name="Zeng Q."/>
            <person name="Gargeya S."/>
            <person name="Fitzgerald M."/>
            <person name="Haas B."/>
            <person name="Abouelleil A."/>
            <person name="Alvarado L."/>
            <person name="Arachchi H.M."/>
            <person name="Berlin A.M."/>
            <person name="Chapman S.B."/>
            <person name="Dewar J."/>
            <person name="Goldberg J."/>
            <person name="Griggs A."/>
            <person name="Gujja S."/>
            <person name="Hansen M."/>
            <person name="Howarth C."/>
            <person name="Imamovic A."/>
            <person name="Larimer J."/>
            <person name="McCowan C."/>
            <person name="Murphy C."/>
            <person name="Neiman D."/>
            <person name="Pearson M."/>
            <person name="Priest M."/>
            <person name="Roberts A."/>
            <person name="Saif S."/>
            <person name="Shea T."/>
            <person name="Sisk P."/>
            <person name="Sykes S."/>
            <person name="Wortman J."/>
            <person name="Nusbaum C."/>
            <person name="Birren B."/>
        </authorList>
    </citation>
    <scope>NUCLEOTIDE SEQUENCE [LARGE SCALE GENOMIC DNA]</scope>
    <source>
        <strain evidence="2 3">NIPH 2168</strain>
    </source>
</reference>
<sequence length="81" mass="9503">MNNAIKFETPATVNPVTYQHGDRARLVAELDHQRTRTRLAEQELFHSKQFYRWFIAILVLLIVAMYGGLWYAKTILQTACY</sequence>
<evidence type="ECO:0000313" key="2">
    <source>
        <dbReference type="EMBL" id="ENX20162.1"/>
    </source>
</evidence>
<name>N9PZG4_9GAMM</name>
<dbReference type="HOGENOM" id="CLU_2566101_0_0_6"/>
<dbReference type="GeneID" id="303682672"/>
<accession>N9PZG4</accession>
<keyword evidence="1" id="KW-0472">Membrane</keyword>
<keyword evidence="1" id="KW-0812">Transmembrane</keyword>
<comment type="caution">
    <text evidence="2">The sequence shown here is derived from an EMBL/GenBank/DDBJ whole genome shotgun (WGS) entry which is preliminary data.</text>
</comment>
<proteinExistence type="predicted"/>
<dbReference type="Proteomes" id="UP000013173">
    <property type="component" value="Unassembled WGS sequence"/>
</dbReference>
<keyword evidence="1" id="KW-1133">Transmembrane helix</keyword>
<protein>
    <submittedName>
        <fullName evidence="2">Uncharacterized protein</fullName>
    </submittedName>
</protein>
<feature type="transmembrane region" description="Helical" evidence="1">
    <location>
        <begin position="50"/>
        <end position="72"/>
    </location>
</feature>
<organism evidence="2 3">
    <name type="scientific">Acinetobacter vivianii</name>
    <dbReference type="NCBI Taxonomy" id="1776742"/>
    <lineage>
        <taxon>Bacteria</taxon>
        <taxon>Pseudomonadati</taxon>
        <taxon>Pseudomonadota</taxon>
        <taxon>Gammaproteobacteria</taxon>
        <taxon>Moraxellales</taxon>
        <taxon>Moraxellaceae</taxon>
        <taxon>Acinetobacter</taxon>
    </lineage>
</organism>
<evidence type="ECO:0000256" key="1">
    <source>
        <dbReference type="SAM" id="Phobius"/>
    </source>
</evidence>
<dbReference type="RefSeq" id="WP_005259473.1">
    <property type="nucleotide sequence ID" value="NZ_BMDR01000002.1"/>
</dbReference>
<gene>
    <name evidence="2" type="ORF">F892_03085</name>
</gene>